<evidence type="ECO:0000256" key="13">
    <source>
        <dbReference type="SAM" id="SignalP"/>
    </source>
</evidence>
<dbReference type="SUPFAM" id="SSF56112">
    <property type="entry name" value="Protein kinase-like (PK-like)"/>
    <property type="match status" value="1"/>
</dbReference>
<dbReference type="PROSITE" id="PS50011">
    <property type="entry name" value="PROTEIN_KINASE_DOM"/>
    <property type="match status" value="1"/>
</dbReference>
<evidence type="ECO:0000256" key="7">
    <source>
        <dbReference type="ARBA" id="ARBA00022777"/>
    </source>
</evidence>
<sequence>MGLGIGIFLLLLVLATIFATKSLKDRKAKKMREYFFKQNRGLLLQQLVDKDIAERMIFSLEELENATNKFDKARILGGGGHGTVYKGILSDQHVVAIKMSKLVIQREIEGFINEVAILSQINHRNVVKLFGCCLETEVPLLVYEFIPNGTLYAHLHVDGPASLPWKDRLRIAFEVASSLAYLHSSASISIVHRDIKTSNILLDDCLTAKISDFGASRGITIAESGVITAVQGTYGYIDPEYFYTRRLTEKNDVYSYGVMLVELLTRKKPTIDMSLDGVSLVAHFVQLLSEDRLSEILDAQVTEEGEEEAKQVAAIAALCVQMKGNDRPTMRHVEMRLQGIQSSNNFRAILEYKGCKSD</sequence>
<keyword evidence="8 11" id="KW-0067">ATP-binding</keyword>
<dbReference type="InterPro" id="IPR017441">
    <property type="entry name" value="Protein_kinase_ATP_BS"/>
</dbReference>
<feature type="domain" description="Protein kinase" evidence="14">
    <location>
        <begin position="70"/>
        <end position="337"/>
    </location>
</feature>
<organism evidence="15 16">
    <name type="scientific">Panicum virgatum</name>
    <name type="common">Blackwell switchgrass</name>
    <dbReference type="NCBI Taxonomy" id="38727"/>
    <lineage>
        <taxon>Eukaryota</taxon>
        <taxon>Viridiplantae</taxon>
        <taxon>Streptophyta</taxon>
        <taxon>Embryophyta</taxon>
        <taxon>Tracheophyta</taxon>
        <taxon>Spermatophyta</taxon>
        <taxon>Magnoliopsida</taxon>
        <taxon>Liliopsida</taxon>
        <taxon>Poales</taxon>
        <taxon>Poaceae</taxon>
        <taxon>PACMAD clade</taxon>
        <taxon>Panicoideae</taxon>
        <taxon>Panicodae</taxon>
        <taxon>Paniceae</taxon>
        <taxon>Panicinae</taxon>
        <taxon>Panicum</taxon>
        <taxon>Panicum sect. Hiantes</taxon>
    </lineage>
</organism>
<dbReference type="PROSITE" id="PS00107">
    <property type="entry name" value="PROTEIN_KINASE_ATP"/>
    <property type="match status" value="1"/>
</dbReference>
<protein>
    <recommendedName>
        <fullName evidence="14">Protein kinase domain-containing protein</fullName>
    </recommendedName>
</protein>
<dbReference type="GO" id="GO:0005886">
    <property type="term" value="C:plasma membrane"/>
    <property type="evidence" value="ECO:0007669"/>
    <property type="project" value="TreeGrafter"/>
</dbReference>
<dbReference type="Gene3D" id="3.30.200.20">
    <property type="entry name" value="Phosphorylase Kinase, domain 1"/>
    <property type="match status" value="1"/>
</dbReference>
<dbReference type="CDD" id="cd14066">
    <property type="entry name" value="STKc_IRAK"/>
    <property type="match status" value="1"/>
</dbReference>
<evidence type="ECO:0000313" key="15">
    <source>
        <dbReference type="EMBL" id="KAG2579761.1"/>
    </source>
</evidence>
<evidence type="ECO:0000256" key="9">
    <source>
        <dbReference type="ARBA" id="ARBA00022989"/>
    </source>
</evidence>
<accession>A0A8T0R2G2</accession>
<evidence type="ECO:0000256" key="5">
    <source>
        <dbReference type="ARBA" id="ARBA00022729"/>
    </source>
</evidence>
<proteinExistence type="inferred from homology"/>
<dbReference type="Proteomes" id="UP000823388">
    <property type="component" value="Chromosome 6N"/>
</dbReference>
<keyword evidence="16" id="KW-1185">Reference proteome</keyword>
<dbReference type="GO" id="GO:0004674">
    <property type="term" value="F:protein serine/threonine kinase activity"/>
    <property type="evidence" value="ECO:0007669"/>
    <property type="project" value="UniProtKB-KW"/>
</dbReference>
<dbReference type="PANTHER" id="PTHR27005">
    <property type="entry name" value="WALL-ASSOCIATED RECEPTOR KINASE-LIKE 21"/>
    <property type="match status" value="1"/>
</dbReference>
<reference evidence="15" key="1">
    <citation type="submission" date="2020-05" db="EMBL/GenBank/DDBJ databases">
        <title>WGS assembly of Panicum virgatum.</title>
        <authorList>
            <person name="Lovell J.T."/>
            <person name="Jenkins J."/>
            <person name="Shu S."/>
            <person name="Juenger T.E."/>
            <person name="Schmutz J."/>
        </authorList>
    </citation>
    <scope>NUCLEOTIDE SEQUENCE</scope>
    <source>
        <strain evidence="15">AP13</strain>
    </source>
</reference>
<dbReference type="InterPro" id="IPR000719">
    <property type="entry name" value="Prot_kinase_dom"/>
</dbReference>
<keyword evidence="9" id="KW-1133">Transmembrane helix</keyword>
<evidence type="ECO:0000256" key="10">
    <source>
        <dbReference type="ARBA" id="ARBA00023136"/>
    </source>
</evidence>
<evidence type="ECO:0000256" key="8">
    <source>
        <dbReference type="ARBA" id="ARBA00022840"/>
    </source>
</evidence>
<evidence type="ECO:0000256" key="6">
    <source>
        <dbReference type="ARBA" id="ARBA00022741"/>
    </source>
</evidence>
<dbReference type="AlphaFoldDB" id="A0A8T0R2G2"/>
<dbReference type="Pfam" id="PF07714">
    <property type="entry name" value="PK_Tyr_Ser-Thr"/>
    <property type="match status" value="1"/>
</dbReference>
<dbReference type="FunFam" id="3.30.200.20:FF:000043">
    <property type="entry name" value="Wall-associated receptor kinase 2"/>
    <property type="match status" value="1"/>
</dbReference>
<dbReference type="GO" id="GO:0005524">
    <property type="term" value="F:ATP binding"/>
    <property type="evidence" value="ECO:0007669"/>
    <property type="project" value="UniProtKB-UniRule"/>
</dbReference>
<comment type="similarity">
    <text evidence="12">Belongs to the protein kinase superfamily.</text>
</comment>
<evidence type="ECO:0000256" key="4">
    <source>
        <dbReference type="ARBA" id="ARBA00022692"/>
    </source>
</evidence>
<evidence type="ECO:0000256" key="11">
    <source>
        <dbReference type="PROSITE-ProRule" id="PRU10141"/>
    </source>
</evidence>
<keyword evidence="4" id="KW-0812">Transmembrane</keyword>
<evidence type="ECO:0000256" key="2">
    <source>
        <dbReference type="ARBA" id="ARBA00022527"/>
    </source>
</evidence>
<evidence type="ECO:0000259" key="14">
    <source>
        <dbReference type="PROSITE" id="PS50011"/>
    </source>
</evidence>
<feature type="signal peptide" evidence="13">
    <location>
        <begin position="1"/>
        <end position="19"/>
    </location>
</feature>
<dbReference type="EMBL" id="CM029048">
    <property type="protein sequence ID" value="KAG2579761.1"/>
    <property type="molecule type" value="Genomic_DNA"/>
</dbReference>
<dbReference type="PANTHER" id="PTHR27005:SF214">
    <property type="entry name" value="OS08G0501600 PROTEIN"/>
    <property type="match status" value="1"/>
</dbReference>
<name>A0A8T0R2G2_PANVG</name>
<dbReference type="PROSITE" id="PS00108">
    <property type="entry name" value="PROTEIN_KINASE_ST"/>
    <property type="match status" value="1"/>
</dbReference>
<keyword evidence="10" id="KW-0472">Membrane</keyword>
<dbReference type="InterPro" id="IPR008271">
    <property type="entry name" value="Ser/Thr_kinase_AS"/>
</dbReference>
<gene>
    <name evidence="15" type="ORF">PVAP13_6NG262931</name>
</gene>
<feature type="chain" id="PRO_5035860103" description="Protein kinase domain-containing protein" evidence="13">
    <location>
        <begin position="20"/>
        <end position="358"/>
    </location>
</feature>
<keyword evidence="3" id="KW-0808">Transferase</keyword>
<dbReference type="InterPro" id="IPR001245">
    <property type="entry name" value="Ser-Thr/Tyr_kinase_cat_dom"/>
</dbReference>
<evidence type="ECO:0000313" key="16">
    <source>
        <dbReference type="Proteomes" id="UP000823388"/>
    </source>
</evidence>
<dbReference type="Gene3D" id="1.10.510.10">
    <property type="entry name" value="Transferase(Phosphotransferase) domain 1"/>
    <property type="match status" value="1"/>
</dbReference>
<comment type="subcellular location">
    <subcellularLocation>
        <location evidence="1">Membrane</location>
        <topology evidence="1">Single-pass type I membrane protein</topology>
    </subcellularLocation>
</comment>
<comment type="caution">
    <text evidence="15">The sequence shown here is derived from an EMBL/GenBank/DDBJ whole genome shotgun (WGS) entry which is preliminary data.</text>
</comment>
<keyword evidence="7" id="KW-0418">Kinase</keyword>
<evidence type="ECO:0000256" key="12">
    <source>
        <dbReference type="RuleBase" id="RU000304"/>
    </source>
</evidence>
<dbReference type="InterPro" id="IPR045274">
    <property type="entry name" value="WAK-like"/>
</dbReference>
<keyword evidence="2 12" id="KW-0723">Serine/threonine-protein kinase</keyword>
<dbReference type="InterPro" id="IPR011009">
    <property type="entry name" value="Kinase-like_dom_sf"/>
</dbReference>
<evidence type="ECO:0000256" key="1">
    <source>
        <dbReference type="ARBA" id="ARBA00004479"/>
    </source>
</evidence>
<evidence type="ECO:0000256" key="3">
    <source>
        <dbReference type="ARBA" id="ARBA00022679"/>
    </source>
</evidence>
<keyword evidence="6 11" id="KW-0547">Nucleotide-binding</keyword>
<dbReference type="SMART" id="SM00220">
    <property type="entry name" value="S_TKc"/>
    <property type="match status" value="1"/>
</dbReference>
<dbReference type="FunFam" id="1.10.510.10:FF:000084">
    <property type="entry name" value="Wall-associated receptor kinase 2"/>
    <property type="match status" value="1"/>
</dbReference>
<dbReference type="GO" id="GO:0007166">
    <property type="term" value="P:cell surface receptor signaling pathway"/>
    <property type="evidence" value="ECO:0007669"/>
    <property type="project" value="InterPro"/>
</dbReference>
<keyword evidence="5 13" id="KW-0732">Signal</keyword>
<feature type="binding site" evidence="11">
    <location>
        <position position="98"/>
    </location>
    <ligand>
        <name>ATP</name>
        <dbReference type="ChEBI" id="CHEBI:30616"/>
    </ligand>
</feature>